<gene>
    <name evidence="1" type="ORF">NDI38_09880</name>
</gene>
<proteinExistence type="predicted"/>
<dbReference type="RefSeq" id="WP_190447469.1">
    <property type="nucleotide sequence ID" value="NZ_JAMPLM010000006.1"/>
</dbReference>
<comment type="caution">
    <text evidence="1">The sequence shown here is derived from an EMBL/GenBank/DDBJ whole genome shotgun (WGS) entry which is preliminary data.</text>
</comment>
<organism evidence="1 2">
    <name type="scientific">Stenomitos frigidus AS-A4</name>
    <dbReference type="NCBI Taxonomy" id="2933935"/>
    <lineage>
        <taxon>Bacteria</taxon>
        <taxon>Bacillati</taxon>
        <taxon>Cyanobacteriota</taxon>
        <taxon>Cyanophyceae</taxon>
        <taxon>Leptolyngbyales</taxon>
        <taxon>Leptolyngbyaceae</taxon>
        <taxon>Stenomitos</taxon>
    </lineage>
</organism>
<protein>
    <submittedName>
        <fullName evidence="1">Uncharacterized protein</fullName>
    </submittedName>
</protein>
<dbReference type="Proteomes" id="UP001476950">
    <property type="component" value="Unassembled WGS sequence"/>
</dbReference>
<name>A0ABV0KHM3_9CYAN</name>
<evidence type="ECO:0000313" key="2">
    <source>
        <dbReference type="Proteomes" id="UP001476950"/>
    </source>
</evidence>
<sequence>MALERDWEAGQDQERCLAKLQWAIQQLEGKADPAQLSKTAELVIQTMTGPWRFFHTPEHIFEVGESGDAIEVLAALFHDLVYVQVDQGVSVNISGYISAFVKEITGQLVIRDRTELPNDIMFEMVSQLFGFVPEQVLLPTAGQNEFLSAVIAAKFLEHALPAAQIAQVVACIEATIPFRKHSASGLSPSDSLYERLHHVNQVMSFGWNDEQLSSVVQRSVRLANRDVENFAYPSAADFLDNTWNLLPETNHDLKNANSYTVHGYRVSLQKMEGFMYYLKPELVFQTFGAEPSALVYQQLITRTQRNLDVARLYLGSKLLSIAVIEALSQRLGRDIPLATMMGELPSQGRSVAQLENFLPQLSMSVAPATDLEWDVLSLVEKGRGQASSYDIKNSPVATYIIKSIGFAESRRLLAQAKEFFKGTLTAEAFLKACDRTVVETITNGIVQVFENRKIAVRGLSVESKV</sequence>
<accession>A0ABV0KHM3</accession>
<keyword evidence="2" id="KW-1185">Reference proteome</keyword>
<dbReference type="SUPFAM" id="SSF109604">
    <property type="entry name" value="HD-domain/PDEase-like"/>
    <property type="match status" value="1"/>
</dbReference>
<dbReference type="EMBL" id="JAMPLM010000006">
    <property type="protein sequence ID" value="MEP1058748.1"/>
    <property type="molecule type" value="Genomic_DNA"/>
</dbReference>
<reference evidence="1 2" key="1">
    <citation type="submission" date="2022-04" db="EMBL/GenBank/DDBJ databases">
        <title>Positive selection, recombination, and allopatry shape intraspecific diversity of widespread and dominant cyanobacteria.</title>
        <authorList>
            <person name="Wei J."/>
            <person name="Shu W."/>
            <person name="Hu C."/>
        </authorList>
    </citation>
    <scope>NUCLEOTIDE SEQUENCE [LARGE SCALE GENOMIC DNA]</scope>
    <source>
        <strain evidence="1 2">AS-A4</strain>
    </source>
</reference>
<evidence type="ECO:0000313" key="1">
    <source>
        <dbReference type="EMBL" id="MEP1058748.1"/>
    </source>
</evidence>